<feature type="region of interest" description="Disordered" evidence="4">
    <location>
        <begin position="1"/>
        <end position="44"/>
    </location>
</feature>
<feature type="compositionally biased region" description="Basic and acidic residues" evidence="4">
    <location>
        <begin position="1"/>
        <end position="18"/>
    </location>
</feature>
<evidence type="ECO:0000259" key="5">
    <source>
        <dbReference type="Pfam" id="PF13304"/>
    </source>
</evidence>
<reference evidence="7" key="1">
    <citation type="submission" date="2020-01" db="EMBL/GenBank/DDBJ databases">
        <title>Insect and environment-associated Actinomycetes.</title>
        <authorList>
            <person name="Currrie C."/>
            <person name="Chevrette M."/>
            <person name="Carlson C."/>
            <person name="Stubbendieck R."/>
            <person name="Wendt-Pienkowski E."/>
        </authorList>
    </citation>
    <scope>NUCLEOTIDE SEQUENCE</scope>
    <source>
        <strain evidence="7">SID14436</strain>
    </source>
</reference>
<comment type="similarity">
    <text evidence="1">Belongs to the SMC family. SbcC subfamily.</text>
</comment>
<evidence type="ECO:0000256" key="2">
    <source>
        <dbReference type="ARBA" id="ARBA00011322"/>
    </source>
</evidence>
<evidence type="ECO:0000313" key="7">
    <source>
        <dbReference type="EMBL" id="NEA85154.1"/>
    </source>
</evidence>
<protein>
    <recommendedName>
        <fullName evidence="3">Nuclease SbcCD subunit C</fullName>
    </recommendedName>
</protein>
<feature type="domain" description="ATPase AAA-type core" evidence="5">
    <location>
        <begin position="539"/>
        <end position="660"/>
    </location>
</feature>
<gene>
    <name evidence="7" type="ORF">G3I53_03570</name>
</gene>
<dbReference type="PANTHER" id="PTHR32114:SF2">
    <property type="entry name" value="ABC TRANSPORTER ABCH.3"/>
    <property type="match status" value="1"/>
</dbReference>
<dbReference type="PANTHER" id="PTHR32114">
    <property type="entry name" value="ABC TRANSPORTER ABCH.3"/>
    <property type="match status" value="1"/>
</dbReference>
<comment type="subunit">
    <text evidence="2">Heterodimer of SbcC and SbcD.</text>
</comment>
<dbReference type="Gene3D" id="3.40.50.300">
    <property type="entry name" value="P-loop containing nucleotide triphosphate hydrolases"/>
    <property type="match status" value="2"/>
</dbReference>
<dbReference type="Pfam" id="PF13304">
    <property type="entry name" value="AAA_21"/>
    <property type="match status" value="1"/>
</dbReference>
<organism evidence="7">
    <name type="scientific">Streptomyces sp. SID14436</name>
    <dbReference type="NCBI Taxonomy" id="2706070"/>
    <lineage>
        <taxon>Bacteria</taxon>
        <taxon>Bacillati</taxon>
        <taxon>Actinomycetota</taxon>
        <taxon>Actinomycetes</taxon>
        <taxon>Kitasatosporales</taxon>
        <taxon>Streptomycetaceae</taxon>
        <taxon>Streptomyces</taxon>
    </lineage>
</organism>
<sequence length="833" mass="90308">MSEHPEQNQHPESVERSEQPPGPGTRPRPASGSSTLSRLADRLDASALAEAPRELLRQALSEVAAASGTSDSPSPDQRVFLESISVSGFRGIGRTARLPLNAKPGVILVTGRNGSGKSSFAEGAEMAFTGRTARLDKRRGEVWRRHWRNLHDGADPKIEVRLALAGDPRPSTLTCTWPGDDVTAPEVEFRRPGHGRRPFENAGWGRALNDYRPFLSYSDLDKVISGRPSEQYDSVATILGLGELTAADERLHAVERALTSALKDAEAELPALVEALSALDDPRAARALAAVTGSGTPDFDGLDALVTGLPDADDDRLRELRATVGLTGPDLDAVGAAVDRLREAVAVLDDVRASGAEDAHQRAELLDRALEHSRRHTDEDTCPVCGSDRPLDEEWADRAAGQVAVLREEAATARQARTGLRDAEDAVRHLVTPVPAWLPAPLVDPWEEWAACRAVDDAERLATRAETAALVLADACAALREGAARELEKLDEEWRRCVTRLAAWLGRARAAHAGKPRLRQVRAARKWLKEACAELREERLRPFENHSQRIWEELRQQSNVDLRSVRLTGGEKAAVRKLVMDVSVDGTEAAALGVMSQGELHSLALSLFLPRAAAPDSPFGFVVIDDPVQSMDPAKVHGLAKVLHDLGETRQVVVFTHDTRLQRAFTGQELPVTVLEVEREENSAVSVRRVTDPVAQALADARALARTPNLPPAAMTHVLPGLCRTVLECALAEAAWLRLHRAGLPEHEAEKTVAAAVTLLDIAALGLFGDPSKTAGDVYRELRRRCGPEAVDLVRRCQKGAHPSGTPMPDPLRFVRDVAAVARTVREPEGATP</sequence>
<dbReference type="InterPro" id="IPR027417">
    <property type="entry name" value="P-loop_NTPase"/>
</dbReference>
<comment type="caution">
    <text evidence="7">The sequence shown here is derived from an EMBL/GenBank/DDBJ whole genome shotgun (WGS) entry which is preliminary data.</text>
</comment>
<dbReference type="RefSeq" id="WP_164438014.1">
    <property type="nucleotide sequence ID" value="NZ_JAAGMD010000098.1"/>
</dbReference>
<evidence type="ECO:0000256" key="3">
    <source>
        <dbReference type="ARBA" id="ARBA00013368"/>
    </source>
</evidence>
<dbReference type="InterPro" id="IPR038729">
    <property type="entry name" value="Rad50/SbcC_AAA"/>
</dbReference>
<dbReference type="Pfam" id="PF13476">
    <property type="entry name" value="AAA_23"/>
    <property type="match status" value="1"/>
</dbReference>
<evidence type="ECO:0000259" key="6">
    <source>
        <dbReference type="Pfam" id="PF13476"/>
    </source>
</evidence>
<evidence type="ECO:0000256" key="4">
    <source>
        <dbReference type="SAM" id="MobiDB-lite"/>
    </source>
</evidence>
<feature type="domain" description="Rad50/SbcC-type AAA" evidence="6">
    <location>
        <begin position="83"/>
        <end position="162"/>
    </location>
</feature>
<dbReference type="GO" id="GO:0016887">
    <property type="term" value="F:ATP hydrolysis activity"/>
    <property type="evidence" value="ECO:0007669"/>
    <property type="project" value="InterPro"/>
</dbReference>
<dbReference type="AlphaFoldDB" id="A0A6G3QPJ4"/>
<dbReference type="GO" id="GO:0006302">
    <property type="term" value="P:double-strand break repair"/>
    <property type="evidence" value="ECO:0007669"/>
    <property type="project" value="InterPro"/>
</dbReference>
<name>A0A6G3QPJ4_9ACTN</name>
<dbReference type="EMBL" id="JAAGMD010000098">
    <property type="protein sequence ID" value="NEA85154.1"/>
    <property type="molecule type" value="Genomic_DNA"/>
</dbReference>
<accession>A0A6G3QPJ4</accession>
<proteinExistence type="inferred from homology"/>
<dbReference type="SUPFAM" id="SSF52540">
    <property type="entry name" value="P-loop containing nucleoside triphosphate hydrolases"/>
    <property type="match status" value="1"/>
</dbReference>
<dbReference type="InterPro" id="IPR003959">
    <property type="entry name" value="ATPase_AAA_core"/>
</dbReference>
<evidence type="ECO:0000256" key="1">
    <source>
        <dbReference type="ARBA" id="ARBA00006930"/>
    </source>
</evidence>